<dbReference type="SUPFAM" id="SSF53474">
    <property type="entry name" value="alpha/beta-Hydrolases"/>
    <property type="match status" value="1"/>
</dbReference>
<evidence type="ECO:0000313" key="3">
    <source>
        <dbReference type="EMBL" id="KAK3937451.1"/>
    </source>
</evidence>
<proteinExistence type="predicted"/>
<dbReference type="PANTHER" id="PTHR34853">
    <property type="match status" value="1"/>
</dbReference>
<dbReference type="GO" id="GO:0016042">
    <property type="term" value="P:lipid catabolic process"/>
    <property type="evidence" value="ECO:0007669"/>
    <property type="project" value="UniProtKB-UniRule"/>
</dbReference>
<dbReference type="InterPro" id="IPR029058">
    <property type="entry name" value="AB_hydrolase_fold"/>
</dbReference>
<evidence type="ECO:0000256" key="2">
    <source>
        <dbReference type="SAM" id="SignalP"/>
    </source>
</evidence>
<gene>
    <name evidence="3" type="ORF">QBC46DRAFT_267528</name>
</gene>
<dbReference type="Pfam" id="PF03583">
    <property type="entry name" value="LIP"/>
    <property type="match status" value="1"/>
</dbReference>
<sequence length="446" mass="48179">MHFLWPLLLWNSLKPQPPGGLASHGDTNNNTYLTAPSNDSWYSPPSGWESKTPGTVLRLRPHAYTLSPFPIKNVNDTFQALFRTTDSHGNASWAVTTVFTPTTIQCNSTSAAGRTKNCNQTHGILSYHPPYDTSCVDASPGYGLQWGEPYGEMAEALARGWWVSVPDYEGPLAAYGAGLLAGRAILDSVRAVLKSVGDFGFPSPDLAKVAMWGYSNGATATQFAAEVAGTYAPDLDPYLVGAAVGGQIVNVSVSGPLLNGKDVAGLLIQGLIGITAIYPDQRQYLLSRLKPSGPYNSSEFLSARSMSGLESLLHFKYQDVWEYFIGGRPDAEVPLMTDLFNHEGATGNHGTPSMPVFIYTVVDDAMSPIDESDKLVTKLCAQGANILYHRNSRGGHNGELTNGRQRALDFLGTVLDGKKVPTVNLPATGCRWENLTYEQNPNTPFV</sequence>
<dbReference type="Proteomes" id="UP001303473">
    <property type="component" value="Unassembled WGS sequence"/>
</dbReference>
<reference evidence="4" key="1">
    <citation type="journal article" date="2023" name="Mol. Phylogenet. Evol.">
        <title>Genome-scale phylogeny and comparative genomics of the fungal order Sordariales.</title>
        <authorList>
            <person name="Hensen N."/>
            <person name="Bonometti L."/>
            <person name="Westerberg I."/>
            <person name="Brannstrom I.O."/>
            <person name="Guillou S."/>
            <person name="Cros-Aarteil S."/>
            <person name="Calhoun S."/>
            <person name="Haridas S."/>
            <person name="Kuo A."/>
            <person name="Mondo S."/>
            <person name="Pangilinan J."/>
            <person name="Riley R."/>
            <person name="LaButti K."/>
            <person name="Andreopoulos B."/>
            <person name="Lipzen A."/>
            <person name="Chen C."/>
            <person name="Yan M."/>
            <person name="Daum C."/>
            <person name="Ng V."/>
            <person name="Clum A."/>
            <person name="Steindorff A."/>
            <person name="Ohm R.A."/>
            <person name="Martin F."/>
            <person name="Silar P."/>
            <person name="Natvig D.O."/>
            <person name="Lalanne C."/>
            <person name="Gautier V."/>
            <person name="Ament-Velasquez S.L."/>
            <person name="Kruys A."/>
            <person name="Hutchinson M.I."/>
            <person name="Powell A.J."/>
            <person name="Barry K."/>
            <person name="Miller A.N."/>
            <person name="Grigoriev I.V."/>
            <person name="Debuchy R."/>
            <person name="Gladieux P."/>
            <person name="Hiltunen Thoren M."/>
            <person name="Johannesson H."/>
        </authorList>
    </citation>
    <scope>NUCLEOTIDE SEQUENCE [LARGE SCALE GENOMIC DNA]</scope>
    <source>
        <strain evidence="4">CBS 340.73</strain>
    </source>
</reference>
<accession>A0AAN6N2L3</accession>
<dbReference type="Gene3D" id="1.10.260.130">
    <property type="match status" value="1"/>
</dbReference>
<dbReference type="PANTHER" id="PTHR34853:SF5">
    <property type="entry name" value="LIP-DOMAIN-CONTAINING PROTEIN-RELATED"/>
    <property type="match status" value="1"/>
</dbReference>
<dbReference type="InterPro" id="IPR005152">
    <property type="entry name" value="Lipase_secreted"/>
</dbReference>
<dbReference type="AlphaFoldDB" id="A0AAN6N2L3"/>
<evidence type="ECO:0000256" key="1">
    <source>
        <dbReference type="ARBA" id="ARBA00022801"/>
    </source>
</evidence>
<comment type="caution">
    <text evidence="3">The sequence shown here is derived from an EMBL/GenBank/DDBJ whole genome shotgun (WGS) entry which is preliminary data.</text>
</comment>
<organism evidence="3 4">
    <name type="scientific">Diplogelasinospora grovesii</name>
    <dbReference type="NCBI Taxonomy" id="303347"/>
    <lineage>
        <taxon>Eukaryota</taxon>
        <taxon>Fungi</taxon>
        <taxon>Dikarya</taxon>
        <taxon>Ascomycota</taxon>
        <taxon>Pezizomycotina</taxon>
        <taxon>Sordariomycetes</taxon>
        <taxon>Sordariomycetidae</taxon>
        <taxon>Sordariales</taxon>
        <taxon>Diplogelasinosporaceae</taxon>
        <taxon>Diplogelasinospora</taxon>
    </lineage>
</organism>
<name>A0AAN6N2L3_9PEZI</name>
<feature type="signal peptide" evidence="2">
    <location>
        <begin position="1"/>
        <end position="15"/>
    </location>
</feature>
<feature type="chain" id="PRO_5042854888" evidence="2">
    <location>
        <begin position="16"/>
        <end position="446"/>
    </location>
</feature>
<keyword evidence="4" id="KW-1185">Reference proteome</keyword>
<protein>
    <submittedName>
        <fullName evidence="3">LIP-domain-containing protein</fullName>
    </submittedName>
</protein>
<keyword evidence="2" id="KW-0732">Signal</keyword>
<dbReference type="Gene3D" id="3.40.50.1820">
    <property type="entry name" value="alpha/beta hydrolase"/>
    <property type="match status" value="1"/>
</dbReference>
<evidence type="ECO:0000313" key="4">
    <source>
        <dbReference type="Proteomes" id="UP001303473"/>
    </source>
</evidence>
<dbReference type="GO" id="GO:0004806">
    <property type="term" value="F:triacylglycerol lipase activity"/>
    <property type="evidence" value="ECO:0007669"/>
    <property type="project" value="UniProtKB-UniRule"/>
</dbReference>
<dbReference type="EMBL" id="MU853854">
    <property type="protein sequence ID" value="KAK3937451.1"/>
    <property type="molecule type" value="Genomic_DNA"/>
</dbReference>
<keyword evidence="1" id="KW-0378">Hydrolase</keyword>